<reference evidence="3" key="1">
    <citation type="journal article" date="2011" name="PLoS Genet.">
        <title>Genomic analysis of the necrotrophic fungal pathogens Sclerotinia sclerotiorum and Botrytis cinerea.</title>
        <authorList>
            <person name="Amselem J."/>
            <person name="Cuomo C.A."/>
            <person name="van Kan J.A."/>
            <person name="Viaud M."/>
            <person name="Benito E.P."/>
            <person name="Couloux A."/>
            <person name="Coutinho P.M."/>
            <person name="de Vries R.P."/>
            <person name="Dyer P.S."/>
            <person name="Fillinger S."/>
            <person name="Fournier E."/>
            <person name="Gout L."/>
            <person name="Hahn M."/>
            <person name="Kohn L."/>
            <person name="Lapalu N."/>
            <person name="Plummer K.M."/>
            <person name="Pradier J.M."/>
            <person name="Quevillon E."/>
            <person name="Sharon A."/>
            <person name="Simon A."/>
            <person name="ten Have A."/>
            <person name="Tudzynski B."/>
            <person name="Tudzynski P."/>
            <person name="Wincker P."/>
            <person name="Andrew M."/>
            <person name="Anthouard V."/>
            <person name="Beever R.E."/>
            <person name="Beffa R."/>
            <person name="Benoit I."/>
            <person name="Bouzid O."/>
            <person name="Brault B."/>
            <person name="Chen Z."/>
            <person name="Choquer M."/>
            <person name="Collemare J."/>
            <person name="Cotton P."/>
            <person name="Danchin E.G."/>
            <person name="Da Silva C."/>
            <person name="Gautier A."/>
            <person name="Giraud C."/>
            <person name="Giraud T."/>
            <person name="Gonzalez C."/>
            <person name="Grossetete S."/>
            <person name="Guldener U."/>
            <person name="Henrissat B."/>
            <person name="Howlett B.J."/>
            <person name="Kodira C."/>
            <person name="Kretschmer M."/>
            <person name="Lappartient A."/>
            <person name="Leroch M."/>
            <person name="Levis C."/>
            <person name="Mauceli E."/>
            <person name="Neuveglise C."/>
            <person name="Oeser B."/>
            <person name="Pearson M."/>
            <person name="Poulain J."/>
            <person name="Poussereau N."/>
            <person name="Quesneville H."/>
            <person name="Rascle C."/>
            <person name="Schumacher J."/>
            <person name="Segurens B."/>
            <person name="Sexton A."/>
            <person name="Silva E."/>
            <person name="Sirven C."/>
            <person name="Soanes D.M."/>
            <person name="Talbot N.J."/>
            <person name="Templeton M."/>
            <person name="Yandava C."/>
            <person name="Yarden O."/>
            <person name="Zeng Q."/>
            <person name="Rollins J.A."/>
            <person name="Lebrun M.H."/>
            <person name="Dickman M."/>
        </authorList>
    </citation>
    <scope>NUCLEOTIDE SEQUENCE [LARGE SCALE GENOMIC DNA]</scope>
    <source>
        <strain evidence="3">ATCC 18683 / 1980 / Ss-1</strain>
    </source>
</reference>
<keyword evidence="3" id="KW-1185">Reference proteome</keyword>
<dbReference type="AlphaFoldDB" id="A7EUB1"/>
<dbReference type="GeneID" id="5486401"/>
<accession>A7EUB1</accession>
<feature type="region of interest" description="Disordered" evidence="1">
    <location>
        <begin position="1"/>
        <end position="30"/>
    </location>
</feature>
<evidence type="ECO:0000313" key="3">
    <source>
        <dbReference type="Proteomes" id="UP000001312"/>
    </source>
</evidence>
<dbReference type="EMBL" id="CH476632">
    <property type="protein sequence ID" value="EDN93053.1"/>
    <property type="molecule type" value="Genomic_DNA"/>
</dbReference>
<protein>
    <submittedName>
        <fullName evidence="2">Uncharacterized protein</fullName>
    </submittedName>
</protein>
<proteinExistence type="predicted"/>
<organism evidence="2 3">
    <name type="scientific">Sclerotinia sclerotiorum (strain ATCC 18683 / 1980 / Ss-1)</name>
    <name type="common">White mold</name>
    <name type="synonym">Whetzelinia sclerotiorum</name>
    <dbReference type="NCBI Taxonomy" id="665079"/>
    <lineage>
        <taxon>Eukaryota</taxon>
        <taxon>Fungi</taxon>
        <taxon>Dikarya</taxon>
        <taxon>Ascomycota</taxon>
        <taxon>Pezizomycotina</taxon>
        <taxon>Leotiomycetes</taxon>
        <taxon>Helotiales</taxon>
        <taxon>Sclerotiniaceae</taxon>
        <taxon>Sclerotinia</taxon>
    </lineage>
</organism>
<gene>
    <name evidence="2" type="ORF">SS1G_08918</name>
</gene>
<evidence type="ECO:0000256" key="1">
    <source>
        <dbReference type="SAM" id="MobiDB-lite"/>
    </source>
</evidence>
<dbReference type="KEGG" id="ssl:SS1G_08918"/>
<dbReference type="RefSeq" id="XP_001590154.1">
    <property type="nucleotide sequence ID" value="XM_001590104.1"/>
</dbReference>
<dbReference type="InParanoid" id="A7EUB1"/>
<dbReference type="Proteomes" id="UP000001312">
    <property type="component" value="Unassembled WGS sequence"/>
</dbReference>
<name>A7EUB1_SCLS1</name>
<evidence type="ECO:0000313" key="2">
    <source>
        <dbReference type="EMBL" id="EDN93053.1"/>
    </source>
</evidence>
<sequence length="30" mass="3346">MPHHKDGNDSPSAESDEARMVSKFSEIITE</sequence>